<evidence type="ECO:0000313" key="3">
    <source>
        <dbReference type="EMBL" id="EHK50405.1"/>
    </source>
</evidence>
<dbReference type="EMBL" id="ABDG02000014">
    <property type="protein sequence ID" value="EHK50405.1"/>
    <property type="molecule type" value="Genomic_DNA"/>
</dbReference>
<keyword evidence="4" id="KW-1185">Reference proteome</keyword>
<dbReference type="eggNOG" id="ENOG502SHRF">
    <property type="taxonomic scope" value="Eukaryota"/>
</dbReference>
<dbReference type="PANTHER" id="PTHR40619">
    <property type="entry name" value="FUNGAL STAND N-TERMINAL GOODBYE DOMAIN-CONTAINING PROTEIN"/>
    <property type="match status" value="1"/>
</dbReference>
<keyword evidence="1" id="KW-0175">Coiled coil</keyword>
<dbReference type="STRING" id="452589.G9NGJ4"/>
<dbReference type="RefSeq" id="XP_013948569.1">
    <property type="nucleotide sequence ID" value="XM_014093094.1"/>
</dbReference>
<name>G9NGJ4_HYPAI</name>
<evidence type="ECO:0000313" key="4">
    <source>
        <dbReference type="Proteomes" id="UP000005426"/>
    </source>
</evidence>
<comment type="caution">
    <text evidence="3">The sequence shown here is derived from an EMBL/GenBank/DDBJ whole genome shotgun (WGS) entry which is preliminary data.</text>
</comment>
<evidence type="ECO:0000256" key="2">
    <source>
        <dbReference type="SAM" id="MobiDB-lite"/>
    </source>
</evidence>
<feature type="coiled-coil region" evidence="1">
    <location>
        <begin position="351"/>
        <end position="378"/>
    </location>
</feature>
<gene>
    <name evidence="3" type="ORF">TRIATDRAFT_280261</name>
</gene>
<dbReference type="OrthoDB" id="5419927at2759"/>
<feature type="compositionally biased region" description="Basic and acidic residues" evidence="2">
    <location>
        <begin position="750"/>
        <end position="761"/>
    </location>
</feature>
<dbReference type="HOGENOM" id="CLU_016969_0_0_1"/>
<evidence type="ECO:0008006" key="5">
    <source>
        <dbReference type="Google" id="ProtNLM"/>
    </source>
</evidence>
<dbReference type="Proteomes" id="UP000005426">
    <property type="component" value="Unassembled WGS sequence"/>
</dbReference>
<dbReference type="GeneID" id="25779429"/>
<evidence type="ECO:0000256" key="1">
    <source>
        <dbReference type="SAM" id="Coils"/>
    </source>
</evidence>
<dbReference type="AlphaFoldDB" id="G9NGJ4"/>
<organism evidence="3 4">
    <name type="scientific">Hypocrea atroviridis (strain ATCC 20476 / IMI 206040)</name>
    <name type="common">Trichoderma atroviride</name>
    <dbReference type="NCBI Taxonomy" id="452589"/>
    <lineage>
        <taxon>Eukaryota</taxon>
        <taxon>Fungi</taxon>
        <taxon>Dikarya</taxon>
        <taxon>Ascomycota</taxon>
        <taxon>Pezizomycotina</taxon>
        <taxon>Sordariomycetes</taxon>
        <taxon>Hypocreomycetidae</taxon>
        <taxon>Hypocreales</taxon>
        <taxon>Hypocreaceae</taxon>
        <taxon>Trichoderma</taxon>
    </lineage>
</organism>
<sequence>MAHPTIPSIHLQPPSVDFIDNRLPAIHDVFRDRDVHYDPVLRRYVENRTITDGSVSDAGESQDNNQALVQPSYSFGDVGDSEKFWGLIFPDAMKKFTQEYPNEPKQRDKSGYSIRTQTTWDGVNEQLHKAREVYDGTKQGFRGRCKRVFRKIGDNTVEPAQNIIKLVPDIDYVSPVLGAVQLLLSAFTIASSVRETVASGLEDRNLDDLFADVEVFLITFPDMSKVKDAAVSLVVSVMKAIEDAIGFFISNQIIRAASAIGRGKTGYQKPLLESLGAIQKSSQKLIHQAQNAHFVSTQIGLNAIWNDTGRLVMSQRMTGQAMEYLIDKVDRGYREGAQFYNTVHRLLLDAEESKKARDQSLQNKIASLEEKIASLEGSSRASTPGTPEHTQVWPNQQTPWLGYPPQFGSYLPAYHNPWPGAFSPPEMITGPSFNASSYSNLPINLSHQYHTVSPPPPQPPKIVSSSRLLDLLNIPLDLDKTDLDVVQDGSYRIPRKLRAHAEQVTRTLQFRDWIVAPSSRRLLIHGELSRQSLATWHVSPLSHFCAMLMHMLSARENYIPLVFFCGCHVEPEDGNIGAAAMMKSLLAQLLRQIPFEALTLDKSVELNCLSESNCSVSKLCDLFVWLVHQQLSREHTLVCMIDGIGYYETDEFESDVVVIMKMLLRLSEETLREDDDEGLLRGDIKVLITDPFTTDAIQGVFEDMDGSSEMSFISMSGLPNINEYLDMPDDLWNNEDLEDEDDLDQNSAMSDRDSSHSDTRA</sequence>
<proteinExistence type="predicted"/>
<feature type="compositionally biased region" description="Acidic residues" evidence="2">
    <location>
        <begin position="729"/>
        <end position="744"/>
    </location>
</feature>
<dbReference type="OMA" id="ERIVIMS"/>
<accession>G9NGJ4</accession>
<feature type="region of interest" description="Disordered" evidence="2">
    <location>
        <begin position="729"/>
        <end position="761"/>
    </location>
</feature>
<dbReference type="KEGG" id="tatv:25779429"/>
<dbReference type="PANTHER" id="PTHR40619:SF3">
    <property type="entry name" value="FUNGAL STAND N-TERMINAL GOODBYE DOMAIN-CONTAINING PROTEIN"/>
    <property type="match status" value="1"/>
</dbReference>
<protein>
    <recommendedName>
        <fullName evidence="5">Fungal STAND N-terminal Goodbye domain-containing protein</fullName>
    </recommendedName>
</protein>
<reference evidence="3 4" key="1">
    <citation type="journal article" date="2011" name="Genome Biol.">
        <title>Comparative genome sequence analysis underscores mycoparasitism as the ancestral life style of Trichoderma.</title>
        <authorList>
            <person name="Kubicek C.P."/>
            <person name="Herrera-Estrella A."/>
            <person name="Seidl-Seiboth V."/>
            <person name="Martinez D.A."/>
            <person name="Druzhinina I.S."/>
            <person name="Thon M."/>
            <person name="Zeilinger S."/>
            <person name="Casas-Flores S."/>
            <person name="Horwitz B.A."/>
            <person name="Mukherjee P.K."/>
            <person name="Mukherjee M."/>
            <person name="Kredics L."/>
            <person name="Alcaraz L.D."/>
            <person name="Aerts A."/>
            <person name="Antal Z."/>
            <person name="Atanasova L."/>
            <person name="Cervantes-Badillo M.G."/>
            <person name="Challacombe J."/>
            <person name="Chertkov O."/>
            <person name="McCluskey K."/>
            <person name="Coulpier F."/>
            <person name="Deshpande N."/>
            <person name="von Doehren H."/>
            <person name="Ebbole D.J."/>
            <person name="Esquivel-Naranjo E.U."/>
            <person name="Fekete E."/>
            <person name="Flipphi M."/>
            <person name="Glaser F."/>
            <person name="Gomez-Rodriguez E.Y."/>
            <person name="Gruber S."/>
            <person name="Han C."/>
            <person name="Henrissat B."/>
            <person name="Hermosa R."/>
            <person name="Hernandez-Onate M."/>
            <person name="Karaffa L."/>
            <person name="Kosti I."/>
            <person name="Le Crom S."/>
            <person name="Lindquist E."/>
            <person name="Lucas S."/>
            <person name="Luebeck M."/>
            <person name="Luebeck P.S."/>
            <person name="Margeot A."/>
            <person name="Metz B."/>
            <person name="Misra M."/>
            <person name="Nevalainen H."/>
            <person name="Omann M."/>
            <person name="Packer N."/>
            <person name="Perrone G."/>
            <person name="Uresti-Rivera E.E."/>
            <person name="Salamov A."/>
            <person name="Schmoll M."/>
            <person name="Seiboth B."/>
            <person name="Shapiro H."/>
            <person name="Sukno S."/>
            <person name="Tamayo-Ramos J.A."/>
            <person name="Tisch D."/>
            <person name="Wiest A."/>
            <person name="Wilkinson H.H."/>
            <person name="Zhang M."/>
            <person name="Coutinho P.M."/>
            <person name="Kenerley C.M."/>
            <person name="Monte E."/>
            <person name="Baker S.E."/>
            <person name="Grigoriev I.V."/>
        </authorList>
    </citation>
    <scope>NUCLEOTIDE SEQUENCE [LARGE SCALE GENOMIC DNA]</scope>
    <source>
        <strain evidence="4">ATCC 20476 / IMI 206040</strain>
    </source>
</reference>